<accession>A0ABS7Q0Y9</accession>
<comment type="caution">
    <text evidence="5">The sequence shown here is derived from an EMBL/GenBank/DDBJ whole genome shotgun (WGS) entry which is preliminary data.</text>
</comment>
<sequence length="157" mass="17758">MTISLDQTDRAILSLLQQDGSLSIAELADRLGMTPPPCWRRVKRLKDEGVLRRQTWIVDPEAIGINLIVYATIRLAAHDATATQQFRDRIKTWPEVLECYILLGAIDVLVKIAVKDIKYYEEFFFKKLSQLPGVREVNSSVVVSGIKDTTALPLDFI</sequence>
<dbReference type="RefSeq" id="WP_222993630.1">
    <property type="nucleotide sequence ID" value="NZ_JAINVV010000015.1"/>
</dbReference>
<dbReference type="CDD" id="cd00090">
    <property type="entry name" value="HTH_ARSR"/>
    <property type="match status" value="1"/>
</dbReference>
<dbReference type="InterPro" id="IPR036388">
    <property type="entry name" value="WH-like_DNA-bd_sf"/>
</dbReference>
<dbReference type="InterPro" id="IPR019888">
    <property type="entry name" value="Tscrpt_reg_AsnC-like"/>
</dbReference>
<gene>
    <name evidence="5" type="ORF">K7G82_28125</name>
</gene>
<dbReference type="SMART" id="SM00344">
    <property type="entry name" value="HTH_ASNC"/>
    <property type="match status" value="1"/>
</dbReference>
<dbReference type="InterPro" id="IPR000485">
    <property type="entry name" value="AsnC-type_HTH_dom"/>
</dbReference>
<keyword evidence="1" id="KW-0805">Transcription regulation</keyword>
<dbReference type="PANTHER" id="PTHR30154:SF17">
    <property type="entry name" value="DNA-BINDING TRANSCRIPTIONAL ACTIVATOR DECR"/>
    <property type="match status" value="1"/>
</dbReference>
<dbReference type="Gene3D" id="1.10.10.10">
    <property type="entry name" value="Winged helix-like DNA-binding domain superfamily/Winged helix DNA-binding domain"/>
    <property type="match status" value="1"/>
</dbReference>
<dbReference type="PRINTS" id="PR00033">
    <property type="entry name" value="HTHASNC"/>
</dbReference>
<dbReference type="PROSITE" id="PS50956">
    <property type="entry name" value="HTH_ASNC_2"/>
    <property type="match status" value="1"/>
</dbReference>
<dbReference type="PANTHER" id="PTHR30154">
    <property type="entry name" value="LEUCINE-RESPONSIVE REGULATORY PROTEIN"/>
    <property type="match status" value="1"/>
</dbReference>
<dbReference type="Gene3D" id="3.30.70.920">
    <property type="match status" value="1"/>
</dbReference>
<evidence type="ECO:0000313" key="5">
    <source>
        <dbReference type="EMBL" id="MBY8826202.1"/>
    </source>
</evidence>
<evidence type="ECO:0000256" key="1">
    <source>
        <dbReference type="ARBA" id="ARBA00023015"/>
    </source>
</evidence>
<dbReference type="InterPro" id="IPR019887">
    <property type="entry name" value="Tscrpt_reg_AsnC/Lrp_C"/>
</dbReference>
<dbReference type="SUPFAM" id="SSF54909">
    <property type="entry name" value="Dimeric alpha+beta barrel"/>
    <property type="match status" value="1"/>
</dbReference>
<dbReference type="Pfam" id="PF01037">
    <property type="entry name" value="AsnC_trans_reg"/>
    <property type="match status" value="1"/>
</dbReference>
<dbReference type="InterPro" id="IPR011991">
    <property type="entry name" value="ArsR-like_HTH"/>
</dbReference>
<dbReference type="InterPro" id="IPR019885">
    <property type="entry name" value="Tscrpt_reg_HTH_AsnC-type_CS"/>
</dbReference>
<dbReference type="Pfam" id="PF13412">
    <property type="entry name" value="HTH_24"/>
    <property type="match status" value="1"/>
</dbReference>
<keyword evidence="2" id="KW-0238">DNA-binding</keyword>
<dbReference type="Proteomes" id="UP000706039">
    <property type="component" value="Unassembled WGS sequence"/>
</dbReference>
<evidence type="ECO:0000256" key="3">
    <source>
        <dbReference type="ARBA" id="ARBA00023163"/>
    </source>
</evidence>
<name>A0ABS7Q0Y9_9SPHN</name>
<organism evidence="5 6">
    <name type="scientific">Sphingomonas colocasiae</name>
    <dbReference type="NCBI Taxonomy" id="1848973"/>
    <lineage>
        <taxon>Bacteria</taxon>
        <taxon>Pseudomonadati</taxon>
        <taxon>Pseudomonadota</taxon>
        <taxon>Alphaproteobacteria</taxon>
        <taxon>Sphingomonadales</taxon>
        <taxon>Sphingomonadaceae</taxon>
        <taxon>Sphingomonas</taxon>
    </lineage>
</organism>
<keyword evidence="3" id="KW-0804">Transcription</keyword>
<keyword evidence="6" id="KW-1185">Reference proteome</keyword>
<dbReference type="SUPFAM" id="SSF46785">
    <property type="entry name" value="Winged helix' DNA-binding domain"/>
    <property type="match status" value="1"/>
</dbReference>
<dbReference type="PROSITE" id="PS00519">
    <property type="entry name" value="HTH_ASNC_1"/>
    <property type="match status" value="1"/>
</dbReference>
<evidence type="ECO:0000256" key="2">
    <source>
        <dbReference type="ARBA" id="ARBA00023125"/>
    </source>
</evidence>
<evidence type="ECO:0000313" key="6">
    <source>
        <dbReference type="Proteomes" id="UP000706039"/>
    </source>
</evidence>
<reference evidence="5 6" key="1">
    <citation type="submission" date="2021-08" db="EMBL/GenBank/DDBJ databases">
        <authorList>
            <person name="Tuo L."/>
        </authorList>
    </citation>
    <scope>NUCLEOTIDE SEQUENCE [LARGE SCALE GENOMIC DNA]</scope>
    <source>
        <strain evidence="5 6">JCM 31229</strain>
    </source>
</reference>
<feature type="domain" description="HTH asnC-type" evidence="4">
    <location>
        <begin position="5"/>
        <end position="66"/>
    </location>
</feature>
<proteinExistence type="predicted"/>
<dbReference type="EMBL" id="JAINVV010000015">
    <property type="protein sequence ID" value="MBY8826202.1"/>
    <property type="molecule type" value="Genomic_DNA"/>
</dbReference>
<dbReference type="InterPro" id="IPR036390">
    <property type="entry name" value="WH_DNA-bd_sf"/>
</dbReference>
<dbReference type="InterPro" id="IPR011008">
    <property type="entry name" value="Dimeric_a/b-barrel"/>
</dbReference>
<evidence type="ECO:0000259" key="4">
    <source>
        <dbReference type="PROSITE" id="PS50956"/>
    </source>
</evidence>
<protein>
    <submittedName>
        <fullName evidence="5">Lrp/AsnC family transcriptional regulator</fullName>
    </submittedName>
</protein>